<proteinExistence type="predicted"/>
<sequence length="190" mass="20968">MPRDAEKMRRRLQEAALKLFATRGYDETTAADIAAEAGVTQRTFFRHFPDKREVLFSGEDEFIEALQSAVINVPHGLGPLEALFHAFPSVEPLFVKNRPFTAPRQRIIAGHPALQERAQTKTRAVMSALESAFRQRGVSDRAASLAAQVGMAAIGHAVAEWFENGSADLGVYVEQAFKELRDLSTFTPAP</sequence>
<feature type="domain" description="HTH tetR-type" evidence="6">
    <location>
        <begin position="6"/>
        <end position="66"/>
    </location>
</feature>
<feature type="DNA-binding region" description="H-T-H motif" evidence="5">
    <location>
        <begin position="29"/>
        <end position="48"/>
    </location>
</feature>
<keyword evidence="8" id="KW-1185">Reference proteome</keyword>
<gene>
    <name evidence="7" type="ORF">EOS_02900</name>
</gene>
<dbReference type="Proteomes" id="UP000035963">
    <property type="component" value="Unassembled WGS sequence"/>
</dbReference>
<keyword evidence="3 5" id="KW-0238">DNA-binding</keyword>
<accession>A0A0J1D4V6</accession>
<evidence type="ECO:0000256" key="1">
    <source>
        <dbReference type="ARBA" id="ARBA00022491"/>
    </source>
</evidence>
<dbReference type="PANTHER" id="PTHR30055">
    <property type="entry name" value="HTH-TYPE TRANSCRIPTIONAL REGULATOR RUTR"/>
    <property type="match status" value="1"/>
</dbReference>
<dbReference type="PATRIC" id="fig|908627.4.peg.648"/>
<dbReference type="Pfam" id="PF17754">
    <property type="entry name" value="TetR_C_14"/>
    <property type="match status" value="1"/>
</dbReference>
<keyword evidence="2" id="KW-0805">Transcription regulation</keyword>
<dbReference type="Gene3D" id="1.10.357.10">
    <property type="entry name" value="Tetracycline Repressor, domain 2"/>
    <property type="match status" value="1"/>
</dbReference>
<evidence type="ECO:0000256" key="3">
    <source>
        <dbReference type="ARBA" id="ARBA00023125"/>
    </source>
</evidence>
<evidence type="ECO:0000256" key="4">
    <source>
        <dbReference type="ARBA" id="ARBA00023163"/>
    </source>
</evidence>
<name>A0A0J1D4V6_9BURK</name>
<dbReference type="PANTHER" id="PTHR30055:SF238">
    <property type="entry name" value="MYCOFACTOCIN BIOSYNTHESIS TRANSCRIPTIONAL REGULATOR MFTR-RELATED"/>
    <property type="match status" value="1"/>
</dbReference>
<dbReference type="PROSITE" id="PS01081">
    <property type="entry name" value="HTH_TETR_1"/>
    <property type="match status" value="1"/>
</dbReference>
<dbReference type="GO" id="GO:0003700">
    <property type="term" value="F:DNA-binding transcription factor activity"/>
    <property type="evidence" value="ECO:0007669"/>
    <property type="project" value="TreeGrafter"/>
</dbReference>
<dbReference type="AlphaFoldDB" id="A0A0J1D4V6"/>
<evidence type="ECO:0000313" key="7">
    <source>
        <dbReference type="EMBL" id="KLU27710.1"/>
    </source>
</evidence>
<keyword evidence="4" id="KW-0804">Transcription</keyword>
<reference evidence="7 8" key="1">
    <citation type="journal article" date="2015" name="Genome Announc.">
        <title>Draft Genome Sequence of Burkholderia sp. Strain PML1(12), an Ectomycorrhizosphere-Inhabiting Bacterium with Effective Mineral-Weathering Ability.</title>
        <authorList>
            <person name="Uroz S."/>
            <person name="Oger P."/>
        </authorList>
    </citation>
    <scope>NUCLEOTIDE SEQUENCE [LARGE SCALE GENOMIC DNA]</scope>
    <source>
        <strain evidence="8">PML1(12)</strain>
    </source>
</reference>
<evidence type="ECO:0000256" key="2">
    <source>
        <dbReference type="ARBA" id="ARBA00023015"/>
    </source>
</evidence>
<evidence type="ECO:0000313" key="8">
    <source>
        <dbReference type="Proteomes" id="UP000035963"/>
    </source>
</evidence>
<dbReference type="InterPro" id="IPR009057">
    <property type="entry name" value="Homeodomain-like_sf"/>
</dbReference>
<dbReference type="PROSITE" id="PS50977">
    <property type="entry name" value="HTH_TETR_2"/>
    <property type="match status" value="1"/>
</dbReference>
<dbReference type="InterPro" id="IPR023772">
    <property type="entry name" value="DNA-bd_HTH_TetR-type_CS"/>
</dbReference>
<dbReference type="InterPro" id="IPR050109">
    <property type="entry name" value="HTH-type_TetR-like_transc_reg"/>
</dbReference>
<organism evidence="7 8">
    <name type="scientific">Caballeronia mineralivorans PML1(12)</name>
    <dbReference type="NCBI Taxonomy" id="908627"/>
    <lineage>
        <taxon>Bacteria</taxon>
        <taxon>Pseudomonadati</taxon>
        <taxon>Pseudomonadota</taxon>
        <taxon>Betaproteobacteria</taxon>
        <taxon>Burkholderiales</taxon>
        <taxon>Burkholderiaceae</taxon>
        <taxon>Caballeronia</taxon>
    </lineage>
</organism>
<dbReference type="InterPro" id="IPR041347">
    <property type="entry name" value="MftR_C"/>
</dbReference>
<comment type="caution">
    <text evidence="7">The sequence shown here is derived from an EMBL/GenBank/DDBJ whole genome shotgun (WGS) entry which is preliminary data.</text>
</comment>
<dbReference type="EMBL" id="AEJF01000019">
    <property type="protein sequence ID" value="KLU27710.1"/>
    <property type="molecule type" value="Genomic_DNA"/>
</dbReference>
<dbReference type="Pfam" id="PF00440">
    <property type="entry name" value="TetR_N"/>
    <property type="match status" value="1"/>
</dbReference>
<keyword evidence="1" id="KW-0678">Repressor</keyword>
<evidence type="ECO:0000259" key="6">
    <source>
        <dbReference type="PROSITE" id="PS50977"/>
    </source>
</evidence>
<protein>
    <submittedName>
        <fullName evidence="7">TetR family transcriptional regulator</fullName>
    </submittedName>
</protein>
<dbReference type="InterPro" id="IPR001647">
    <property type="entry name" value="HTH_TetR"/>
</dbReference>
<dbReference type="SUPFAM" id="SSF46689">
    <property type="entry name" value="Homeodomain-like"/>
    <property type="match status" value="1"/>
</dbReference>
<dbReference type="PRINTS" id="PR00455">
    <property type="entry name" value="HTHTETR"/>
</dbReference>
<dbReference type="GO" id="GO:0000976">
    <property type="term" value="F:transcription cis-regulatory region binding"/>
    <property type="evidence" value="ECO:0007669"/>
    <property type="project" value="TreeGrafter"/>
</dbReference>
<evidence type="ECO:0000256" key="5">
    <source>
        <dbReference type="PROSITE-ProRule" id="PRU00335"/>
    </source>
</evidence>
<dbReference type="RefSeq" id="WP_047845110.1">
    <property type="nucleotide sequence ID" value="NZ_AEJF01000019.1"/>
</dbReference>